<comment type="cofactor">
    <cofactor evidence="12">
        <name>[2Fe-2S] cluster</name>
        <dbReference type="ChEBI" id="CHEBI:190135"/>
    </cofactor>
    <text evidence="12">Binds 1 [2Fe-2S] cluster per subunit.</text>
</comment>
<dbReference type="PRINTS" id="PR00409">
    <property type="entry name" value="PHDIOXRDTASE"/>
</dbReference>
<dbReference type="Gene3D" id="3.40.50.80">
    <property type="entry name" value="Nucleotide-binding domain of ferredoxin-NADP reductase (FNR) module"/>
    <property type="match status" value="1"/>
</dbReference>
<dbReference type="GO" id="GO:0046872">
    <property type="term" value="F:metal ion binding"/>
    <property type="evidence" value="ECO:0007669"/>
    <property type="project" value="UniProtKB-KW"/>
</dbReference>
<dbReference type="InterPro" id="IPR017927">
    <property type="entry name" value="FAD-bd_FR_type"/>
</dbReference>
<dbReference type="InterPro" id="IPR001433">
    <property type="entry name" value="OxRdtase_FAD/NAD-bd"/>
</dbReference>
<comment type="similarity">
    <text evidence="1">Belongs to the PyrK family.</text>
</comment>
<dbReference type="PIRSF" id="PIRSF006816">
    <property type="entry name" value="Cyc3_hyd_g"/>
    <property type="match status" value="1"/>
</dbReference>
<dbReference type="GO" id="GO:0006221">
    <property type="term" value="P:pyrimidine nucleotide biosynthetic process"/>
    <property type="evidence" value="ECO:0007669"/>
    <property type="project" value="InterPro"/>
</dbReference>
<dbReference type="Gene3D" id="2.10.240.10">
    <property type="entry name" value="Dihydroorotate dehydrogenase, electron transfer subunit"/>
    <property type="match status" value="1"/>
</dbReference>
<dbReference type="eggNOG" id="COG0543">
    <property type="taxonomic scope" value="Bacteria"/>
</dbReference>
<reference evidence="14 15" key="1">
    <citation type="submission" date="2013-12" db="EMBL/GenBank/DDBJ databases">
        <authorList>
            <consortium name="DOE Joint Genome Institute"/>
            <person name="Eisen J."/>
            <person name="Huntemann M."/>
            <person name="Han J."/>
            <person name="Chen A."/>
            <person name="Kyrpides N."/>
            <person name="Mavromatis K."/>
            <person name="Markowitz V."/>
            <person name="Palaniappan K."/>
            <person name="Ivanova N."/>
            <person name="Schaumberg A."/>
            <person name="Pati A."/>
            <person name="Liolios K."/>
            <person name="Nordberg H.P."/>
            <person name="Cantor M.N."/>
            <person name="Hua S.X."/>
            <person name="Woyke T."/>
        </authorList>
    </citation>
    <scope>NUCLEOTIDE SEQUENCE [LARGE SCALE GENOMIC DNA]</scope>
    <source>
        <strain evidence="15">DSM 18177</strain>
    </source>
</reference>
<dbReference type="GO" id="GO:0050660">
    <property type="term" value="F:flavin adenine dinucleotide binding"/>
    <property type="evidence" value="ECO:0007669"/>
    <property type="project" value="InterPro"/>
</dbReference>
<proteinExistence type="inferred from homology"/>
<dbReference type="PROSITE" id="PS51384">
    <property type="entry name" value="FAD_FR"/>
    <property type="match status" value="1"/>
</dbReference>
<keyword evidence="6 11" id="KW-0274">FAD</keyword>
<dbReference type="Gene3D" id="2.40.30.10">
    <property type="entry name" value="Translation factors"/>
    <property type="match status" value="1"/>
</dbReference>
<gene>
    <name evidence="14" type="ORF">BARVI_01105</name>
</gene>
<evidence type="ECO:0000259" key="13">
    <source>
        <dbReference type="PROSITE" id="PS51384"/>
    </source>
</evidence>
<comment type="cofactor">
    <cofactor evidence="11">
        <name>FAD</name>
        <dbReference type="ChEBI" id="CHEBI:57692"/>
    </cofactor>
    <text evidence="11">Binds 1 FAD per subunit.</text>
</comment>
<dbReference type="InterPro" id="IPR037117">
    <property type="entry name" value="Dihydroorotate_DH_ele_sf"/>
</dbReference>
<dbReference type="GeneID" id="90528073"/>
<feature type="binding site" evidence="12">
    <location>
        <position position="244"/>
    </location>
    <ligand>
        <name>[2Fe-2S] cluster</name>
        <dbReference type="ChEBI" id="CHEBI:190135"/>
    </ligand>
</feature>
<evidence type="ECO:0000313" key="15">
    <source>
        <dbReference type="Proteomes" id="UP000018901"/>
    </source>
</evidence>
<accession>W0ELH9</accession>
<sequence>MKKYILDFRVSENVQLHDNYALLKLTPADGCPLPEMLPGQFVEVRVDRSPSTFLRRPISINFVDYPHNELWLLIRKAGEGTRTLCGLQAGEILNLVLPLGNTFTLPESAQERILLVGGGVGIAPMLYWGKYLKGKGYTPRFLLGFRSDKDLLQYDQFRQFGEVYVSTEDGSLGEKGFVTQHSILNEPFDRLYVCGPKPMMVAVARYARERQLFCEVSLENTMACGVGACLCCVEDTVEGHVCVCKEGPIFNIEKLKWQI</sequence>
<keyword evidence="5 12" id="KW-0479">Metal-binding</keyword>
<evidence type="ECO:0000256" key="9">
    <source>
        <dbReference type="ARBA" id="ARBA00023014"/>
    </source>
</evidence>
<protein>
    <submittedName>
        <fullName evidence="14">Diguanylate cyclase</fullName>
    </submittedName>
</protein>
<dbReference type="GO" id="GO:0016491">
    <property type="term" value="F:oxidoreductase activity"/>
    <property type="evidence" value="ECO:0007669"/>
    <property type="project" value="InterPro"/>
</dbReference>
<keyword evidence="8 12" id="KW-0408">Iron</keyword>
<evidence type="ECO:0000256" key="4">
    <source>
        <dbReference type="ARBA" id="ARBA00022714"/>
    </source>
</evidence>
<evidence type="ECO:0000256" key="11">
    <source>
        <dbReference type="PIRSR" id="PIRSR006816-1"/>
    </source>
</evidence>
<feature type="binding site" evidence="12">
    <location>
        <position position="229"/>
    </location>
    <ligand>
        <name>[2Fe-2S] cluster</name>
        <dbReference type="ChEBI" id="CHEBI:190135"/>
    </ligand>
</feature>
<dbReference type="AlphaFoldDB" id="W0ELH9"/>
<dbReference type="RefSeq" id="WP_025277441.1">
    <property type="nucleotide sequence ID" value="NZ_CP007034.1"/>
</dbReference>
<evidence type="ECO:0000256" key="7">
    <source>
        <dbReference type="ARBA" id="ARBA00022982"/>
    </source>
</evidence>
<evidence type="ECO:0000256" key="12">
    <source>
        <dbReference type="PIRSR" id="PIRSR006816-2"/>
    </source>
</evidence>
<keyword evidence="7" id="KW-0249">Electron transport</keyword>
<feature type="binding site" evidence="11">
    <location>
        <begin position="73"/>
        <end position="75"/>
    </location>
    <ligand>
        <name>FAD</name>
        <dbReference type="ChEBI" id="CHEBI:57692"/>
    </ligand>
</feature>
<dbReference type="InterPro" id="IPR017938">
    <property type="entry name" value="Riboflavin_synthase-like_b-brl"/>
</dbReference>
<dbReference type="SUPFAM" id="SSF63380">
    <property type="entry name" value="Riboflavin synthase domain-like"/>
    <property type="match status" value="1"/>
</dbReference>
<dbReference type="Pfam" id="PF00175">
    <property type="entry name" value="NAD_binding_1"/>
    <property type="match status" value="1"/>
</dbReference>
<keyword evidence="9 12" id="KW-0411">Iron-sulfur</keyword>
<dbReference type="STRING" id="880074.BARVI_01105"/>
<dbReference type="SUPFAM" id="SSF52343">
    <property type="entry name" value="Ferredoxin reductase-like, C-terminal NADP-linked domain"/>
    <property type="match status" value="1"/>
</dbReference>
<evidence type="ECO:0000256" key="3">
    <source>
        <dbReference type="ARBA" id="ARBA00022630"/>
    </source>
</evidence>
<feature type="binding site" evidence="12">
    <location>
        <position position="232"/>
    </location>
    <ligand>
        <name>[2Fe-2S] cluster</name>
        <dbReference type="ChEBI" id="CHEBI:190135"/>
    </ligand>
</feature>
<dbReference type="EMBL" id="CP007034">
    <property type="protein sequence ID" value="AHF11675.1"/>
    <property type="molecule type" value="Genomic_DNA"/>
</dbReference>
<dbReference type="InterPro" id="IPR012165">
    <property type="entry name" value="Cyt_c3_hydrogenase_gsu"/>
</dbReference>
<dbReference type="PANTHER" id="PTHR43513">
    <property type="entry name" value="DIHYDROOROTATE DEHYDROGENASE B (NAD(+)), ELECTRON TRANSFER SUBUNIT"/>
    <property type="match status" value="1"/>
</dbReference>
<evidence type="ECO:0000256" key="6">
    <source>
        <dbReference type="ARBA" id="ARBA00022827"/>
    </source>
</evidence>
<feature type="binding site" evidence="11">
    <location>
        <begin position="80"/>
        <end position="81"/>
    </location>
    <ligand>
        <name>FAD</name>
        <dbReference type="ChEBI" id="CHEBI:57692"/>
    </ligand>
</feature>
<dbReference type="KEGG" id="bvs:BARVI_01105"/>
<feature type="binding site" evidence="11">
    <location>
        <begin position="56"/>
        <end position="59"/>
    </location>
    <ligand>
        <name>FAD</name>
        <dbReference type="ChEBI" id="CHEBI:57692"/>
    </ligand>
</feature>
<keyword evidence="4 12" id="KW-0001">2Fe-2S</keyword>
<evidence type="ECO:0000256" key="5">
    <source>
        <dbReference type="ARBA" id="ARBA00022723"/>
    </source>
</evidence>
<dbReference type="Pfam" id="PF10418">
    <property type="entry name" value="DHODB_Fe-S_bind"/>
    <property type="match status" value="1"/>
</dbReference>
<organism evidence="14 15">
    <name type="scientific">Barnesiella viscericola DSM 18177</name>
    <dbReference type="NCBI Taxonomy" id="880074"/>
    <lineage>
        <taxon>Bacteria</taxon>
        <taxon>Pseudomonadati</taxon>
        <taxon>Bacteroidota</taxon>
        <taxon>Bacteroidia</taxon>
        <taxon>Bacteroidales</taxon>
        <taxon>Barnesiellaceae</taxon>
        <taxon>Barnesiella</taxon>
    </lineage>
</organism>
<dbReference type="OrthoDB" id="9789468at2"/>
<dbReference type="InterPro" id="IPR019480">
    <property type="entry name" value="Dihydroorotate_DH_Fe-S-bd"/>
</dbReference>
<dbReference type="PANTHER" id="PTHR43513:SF3">
    <property type="entry name" value="DIHYDROOROTATE DEHYDROGENASE B (NAD(+)), ELECTRON TRANSFER SUBUNIT-RELATED"/>
    <property type="match status" value="1"/>
</dbReference>
<dbReference type="GO" id="GO:0051537">
    <property type="term" value="F:2 iron, 2 sulfur cluster binding"/>
    <property type="evidence" value="ECO:0007669"/>
    <property type="project" value="UniProtKB-KW"/>
</dbReference>
<feature type="domain" description="FAD-binding FR-type" evidence="13">
    <location>
        <begin position="3"/>
        <end position="106"/>
    </location>
</feature>
<evidence type="ECO:0000256" key="1">
    <source>
        <dbReference type="ARBA" id="ARBA00006422"/>
    </source>
</evidence>
<keyword evidence="2" id="KW-0813">Transport</keyword>
<dbReference type="Proteomes" id="UP000018901">
    <property type="component" value="Chromosome"/>
</dbReference>
<dbReference type="InterPro" id="IPR039261">
    <property type="entry name" value="FNR_nucleotide-bd"/>
</dbReference>
<evidence type="ECO:0000256" key="10">
    <source>
        <dbReference type="ARBA" id="ARBA00034078"/>
    </source>
</evidence>
<dbReference type="CDD" id="cd06218">
    <property type="entry name" value="DHOD_e_trans"/>
    <property type="match status" value="1"/>
</dbReference>
<evidence type="ECO:0000256" key="2">
    <source>
        <dbReference type="ARBA" id="ARBA00022448"/>
    </source>
</evidence>
<dbReference type="InterPro" id="IPR050353">
    <property type="entry name" value="PyrK_electron_transfer"/>
</dbReference>
<name>W0ELH9_9BACT</name>
<keyword evidence="15" id="KW-1185">Reference proteome</keyword>
<dbReference type="PATRIC" id="fig|880074.11.peg.230"/>
<feature type="binding site" evidence="12">
    <location>
        <position position="224"/>
    </location>
    <ligand>
        <name>[2Fe-2S] cluster</name>
        <dbReference type="ChEBI" id="CHEBI:190135"/>
    </ligand>
</feature>
<comment type="cofactor">
    <cofactor evidence="10">
        <name>[2Fe-2S] cluster</name>
        <dbReference type="ChEBI" id="CHEBI:190135"/>
    </cofactor>
</comment>
<evidence type="ECO:0000313" key="14">
    <source>
        <dbReference type="EMBL" id="AHF11675.1"/>
    </source>
</evidence>
<evidence type="ECO:0000256" key="8">
    <source>
        <dbReference type="ARBA" id="ARBA00023004"/>
    </source>
</evidence>
<keyword evidence="3 11" id="KW-0285">Flavoprotein</keyword>
<dbReference type="HOGENOM" id="CLU_003827_1_2_10"/>